<accession>A0A6S6WCK2</accession>
<proteinExistence type="predicted"/>
<sequence length="52" mass="5739">MQFYIIFVAMSAALVSASYQFSGSVCNVGDTCWNESKTDFYPCPANKLSCNQ</sequence>
<protein>
    <submittedName>
        <fullName evidence="1">Uncharacterized protein</fullName>
    </submittedName>
</protein>
<dbReference type="Proteomes" id="UP000472372">
    <property type="component" value="Chromosome 9"/>
</dbReference>
<name>A0A6S6WCK2_9PLEO</name>
<evidence type="ECO:0000313" key="1">
    <source>
        <dbReference type="EMBL" id="CAE7205175.1"/>
    </source>
</evidence>
<evidence type="ECO:0000313" key="2">
    <source>
        <dbReference type="Proteomes" id="UP000472372"/>
    </source>
</evidence>
<gene>
    <name evidence="1" type="ORF">PTTW11_09253</name>
</gene>
<reference evidence="1" key="1">
    <citation type="submission" date="2021-02" db="EMBL/GenBank/DDBJ databases">
        <authorList>
            <person name="Syme A R."/>
            <person name="Syme A R."/>
            <person name="Moolhuijzen P."/>
        </authorList>
    </citation>
    <scope>NUCLEOTIDE SEQUENCE</scope>
    <source>
        <strain evidence="1">W1-1</strain>
    </source>
</reference>
<organism evidence="1 2">
    <name type="scientific">Pyrenophora teres f. teres</name>
    <dbReference type="NCBI Taxonomy" id="97479"/>
    <lineage>
        <taxon>Eukaryota</taxon>
        <taxon>Fungi</taxon>
        <taxon>Dikarya</taxon>
        <taxon>Ascomycota</taxon>
        <taxon>Pezizomycotina</taxon>
        <taxon>Dothideomycetes</taxon>
        <taxon>Pleosporomycetidae</taxon>
        <taxon>Pleosporales</taxon>
        <taxon>Pleosporineae</taxon>
        <taxon>Pleosporaceae</taxon>
        <taxon>Pyrenophora</taxon>
    </lineage>
</organism>
<dbReference type="EMBL" id="HG992985">
    <property type="protein sequence ID" value="CAE7205175.1"/>
    <property type="molecule type" value="Genomic_DNA"/>
</dbReference>
<dbReference type="AlphaFoldDB" id="A0A6S6WCK2"/>